<dbReference type="InterPro" id="IPR035965">
    <property type="entry name" value="PAS-like_dom_sf"/>
</dbReference>
<comment type="catalytic activity">
    <reaction evidence="1">
        <text>ATP + protein L-histidine = ADP + protein N-phospho-L-histidine.</text>
        <dbReference type="EC" id="2.7.13.3"/>
    </reaction>
</comment>
<feature type="transmembrane region" description="Helical" evidence="6">
    <location>
        <begin position="17"/>
        <end position="39"/>
    </location>
</feature>
<dbReference type="PRINTS" id="PR00344">
    <property type="entry name" value="BCTRLSENSOR"/>
</dbReference>
<accession>A0A3B1BM29</accession>
<evidence type="ECO:0000259" key="8">
    <source>
        <dbReference type="PROSITE" id="PS50112"/>
    </source>
</evidence>
<feature type="transmembrane region" description="Helical" evidence="6">
    <location>
        <begin position="59"/>
        <end position="78"/>
    </location>
</feature>
<dbReference type="AlphaFoldDB" id="A0A3B1BM29"/>
<dbReference type="InterPro" id="IPR052162">
    <property type="entry name" value="Sensor_kinase/Photoreceptor"/>
</dbReference>
<evidence type="ECO:0000256" key="4">
    <source>
        <dbReference type="ARBA" id="ARBA00022679"/>
    </source>
</evidence>
<dbReference type="PROSITE" id="PS50112">
    <property type="entry name" value="PAS"/>
    <property type="match status" value="1"/>
</dbReference>
<dbReference type="SMART" id="SM00387">
    <property type="entry name" value="HATPase_c"/>
    <property type="match status" value="1"/>
</dbReference>
<dbReference type="InterPro" id="IPR029016">
    <property type="entry name" value="GAF-like_dom_sf"/>
</dbReference>
<keyword evidence="6" id="KW-1133">Transmembrane helix</keyword>
<keyword evidence="6" id="KW-0472">Membrane</keyword>
<evidence type="ECO:0000256" key="3">
    <source>
        <dbReference type="ARBA" id="ARBA00022553"/>
    </source>
</evidence>
<dbReference type="CDD" id="cd00082">
    <property type="entry name" value="HisKA"/>
    <property type="match status" value="1"/>
</dbReference>
<evidence type="ECO:0000313" key="10">
    <source>
        <dbReference type="EMBL" id="VAX15591.1"/>
    </source>
</evidence>
<dbReference type="SMART" id="SM00065">
    <property type="entry name" value="GAF"/>
    <property type="match status" value="3"/>
</dbReference>
<dbReference type="Pfam" id="PF13185">
    <property type="entry name" value="GAF_2"/>
    <property type="match status" value="2"/>
</dbReference>
<name>A0A3B1BM29_9ZZZZ</name>
<dbReference type="SUPFAM" id="SSF47384">
    <property type="entry name" value="Homodimeric domain of signal transducing histidine kinase"/>
    <property type="match status" value="1"/>
</dbReference>
<dbReference type="InterPro" id="IPR036097">
    <property type="entry name" value="HisK_dim/P_sf"/>
</dbReference>
<feature type="domain" description="Histidine kinase" evidence="7">
    <location>
        <begin position="755"/>
        <end position="968"/>
    </location>
</feature>
<sequence>MLNYFLENPGILKRYQLLLAGLIFSNFLLVGLVYEYWIADMIHTCLFPESAFLSHFIHIMFYMCLAAAGTIFPYWLIVNAIKELFKRKANLRNQSRFLKLGADIGHLLTEKTKLPEFLQETAEAIVSNMDAQFARIWLLDKETNALKLFASSGMSARLDRLHSLIPLDGPGKIAKIASERKPYLTNCFAPDPLIIDPEWPESEGITAFGGYPLTLEERLIGVMAVFARSPLHEMAFNALAPVAVKIAIGVEYKLSEESLRESEEKFRGAFEGSGSGMSVASLDGRLLRVNEAVCNMVGYSSEELLGKTFQEITHPDDLEENLDKIKSIILGERDSFHMEKRYIHKSGHVVWACLNISTVRNAESEPLYIVAQIQNITDRKRAENELRKTNRMLKMLNDCNEALLRSRYEWELLDFICENIVRLGGYRMAWVGYAEHDKEKTVRPVAQFGFEAGYLKTVDTTWADSERGRAPSGAAIRTGAICVIEDISRSKQFAPWRQEAEKRGYTSLISIPLNSGADTIGALNIYSREIDSFNGKERLLLKRLADNLAYGIVTLRGREDQKRVKEALQNVATGFPSVTGGEFFRAITVHLLKTLDMDYAIIGKLEGSAKDKVRIIAMNNKERFHNIYKYDLENTLFEKVIVSGFCCYPSGVRRRFPKDAMLEEMGAEGCAGTPLVSRAGEPLGIIVLVSRKPVKNKHIVLSTLQVFAERVSTELERAHAEEELRIAYENLELRVAERTSDLKAANMELEEFNYIISHDLKEPLRTLSYYCDLLKRHAGDDLSPSVNKFIEFIKDASKRMKNLVYDLSELSGAGRKEIKACAVDLNDCISDVTKNLETNIDESGGVVQWDTLPTVYGDRTQLTLLLQNLVDNALKFRKKTPPQVTISSCRVNGSWQVTVADNGIGIDNRFTSQIFEPFKRLHSREKYKGTGIGLSICRKIIDRCGGTLMVNSSPGAGSEFKFTLKADPVTLVKGD</sequence>
<dbReference type="EC" id="2.7.13.3" evidence="2"/>
<dbReference type="Pfam" id="PF00512">
    <property type="entry name" value="HisKA"/>
    <property type="match status" value="1"/>
</dbReference>
<dbReference type="SUPFAM" id="SSF55781">
    <property type="entry name" value="GAF domain-like"/>
    <property type="match status" value="3"/>
</dbReference>
<gene>
    <name evidence="10" type="ORF">MNBD_NITROSPINAE03-689</name>
</gene>
<keyword evidence="5" id="KW-0418">Kinase</keyword>
<dbReference type="PANTHER" id="PTHR43304">
    <property type="entry name" value="PHYTOCHROME-LIKE PROTEIN CPH1"/>
    <property type="match status" value="1"/>
</dbReference>
<dbReference type="Gene3D" id="3.30.565.10">
    <property type="entry name" value="Histidine kinase-like ATPase, C-terminal domain"/>
    <property type="match status" value="1"/>
</dbReference>
<dbReference type="SUPFAM" id="SSF55785">
    <property type="entry name" value="PYP-like sensor domain (PAS domain)"/>
    <property type="match status" value="1"/>
</dbReference>
<dbReference type="PROSITE" id="PS50109">
    <property type="entry name" value="HIS_KIN"/>
    <property type="match status" value="1"/>
</dbReference>
<organism evidence="10">
    <name type="scientific">hydrothermal vent metagenome</name>
    <dbReference type="NCBI Taxonomy" id="652676"/>
    <lineage>
        <taxon>unclassified sequences</taxon>
        <taxon>metagenomes</taxon>
        <taxon>ecological metagenomes</taxon>
    </lineage>
</organism>
<protein>
    <recommendedName>
        <fullName evidence="2">histidine kinase</fullName>
        <ecNumber evidence="2">2.7.13.3</ecNumber>
    </recommendedName>
</protein>
<dbReference type="InterPro" id="IPR003594">
    <property type="entry name" value="HATPase_dom"/>
</dbReference>
<keyword evidence="3" id="KW-0597">Phosphoprotein</keyword>
<dbReference type="InterPro" id="IPR000700">
    <property type="entry name" value="PAS-assoc_C"/>
</dbReference>
<evidence type="ECO:0000256" key="1">
    <source>
        <dbReference type="ARBA" id="ARBA00000085"/>
    </source>
</evidence>
<dbReference type="InterPro" id="IPR005467">
    <property type="entry name" value="His_kinase_dom"/>
</dbReference>
<dbReference type="InterPro" id="IPR001610">
    <property type="entry name" value="PAC"/>
</dbReference>
<dbReference type="PROSITE" id="PS50113">
    <property type="entry name" value="PAC"/>
    <property type="match status" value="1"/>
</dbReference>
<dbReference type="SMART" id="SM00086">
    <property type="entry name" value="PAC"/>
    <property type="match status" value="1"/>
</dbReference>
<reference evidence="10" key="1">
    <citation type="submission" date="2018-06" db="EMBL/GenBank/DDBJ databases">
        <authorList>
            <person name="Zhirakovskaya E."/>
        </authorList>
    </citation>
    <scope>NUCLEOTIDE SEQUENCE</scope>
</reference>
<evidence type="ECO:0000256" key="5">
    <source>
        <dbReference type="ARBA" id="ARBA00022777"/>
    </source>
</evidence>
<dbReference type="Gene3D" id="1.10.287.130">
    <property type="match status" value="1"/>
</dbReference>
<dbReference type="FunFam" id="3.30.565.10:FF:000006">
    <property type="entry name" value="Sensor histidine kinase WalK"/>
    <property type="match status" value="1"/>
</dbReference>
<dbReference type="PANTHER" id="PTHR43304:SF1">
    <property type="entry name" value="PAC DOMAIN-CONTAINING PROTEIN"/>
    <property type="match status" value="1"/>
</dbReference>
<dbReference type="Gene3D" id="3.30.450.20">
    <property type="entry name" value="PAS domain"/>
    <property type="match status" value="1"/>
</dbReference>
<evidence type="ECO:0000259" key="7">
    <source>
        <dbReference type="PROSITE" id="PS50109"/>
    </source>
</evidence>
<dbReference type="GO" id="GO:0000155">
    <property type="term" value="F:phosphorelay sensor kinase activity"/>
    <property type="evidence" value="ECO:0007669"/>
    <property type="project" value="InterPro"/>
</dbReference>
<dbReference type="InterPro" id="IPR004358">
    <property type="entry name" value="Sig_transdc_His_kin-like_C"/>
</dbReference>
<dbReference type="Pfam" id="PF02518">
    <property type="entry name" value="HATPase_c"/>
    <property type="match status" value="1"/>
</dbReference>
<evidence type="ECO:0000259" key="9">
    <source>
        <dbReference type="PROSITE" id="PS50113"/>
    </source>
</evidence>
<dbReference type="SMART" id="SM00388">
    <property type="entry name" value="HisKA"/>
    <property type="match status" value="1"/>
</dbReference>
<dbReference type="InterPro" id="IPR003018">
    <property type="entry name" value="GAF"/>
</dbReference>
<feature type="domain" description="PAS" evidence="8">
    <location>
        <begin position="262"/>
        <end position="332"/>
    </location>
</feature>
<dbReference type="NCBIfam" id="TIGR00229">
    <property type="entry name" value="sensory_box"/>
    <property type="match status" value="1"/>
</dbReference>
<feature type="domain" description="PAC" evidence="9">
    <location>
        <begin position="336"/>
        <end position="388"/>
    </location>
</feature>
<dbReference type="CDD" id="cd00130">
    <property type="entry name" value="PAS"/>
    <property type="match status" value="1"/>
</dbReference>
<keyword evidence="6" id="KW-0812">Transmembrane</keyword>
<dbReference type="Gene3D" id="3.30.450.40">
    <property type="match status" value="3"/>
</dbReference>
<dbReference type="InterPro" id="IPR036890">
    <property type="entry name" value="HATPase_C_sf"/>
</dbReference>
<dbReference type="EMBL" id="UOGB01000024">
    <property type="protein sequence ID" value="VAX15591.1"/>
    <property type="molecule type" value="Genomic_DNA"/>
</dbReference>
<dbReference type="InterPro" id="IPR003661">
    <property type="entry name" value="HisK_dim/P_dom"/>
</dbReference>
<evidence type="ECO:0000256" key="6">
    <source>
        <dbReference type="SAM" id="Phobius"/>
    </source>
</evidence>
<dbReference type="Pfam" id="PF08447">
    <property type="entry name" value="PAS_3"/>
    <property type="match status" value="1"/>
</dbReference>
<evidence type="ECO:0000256" key="2">
    <source>
        <dbReference type="ARBA" id="ARBA00012438"/>
    </source>
</evidence>
<dbReference type="InterPro" id="IPR000014">
    <property type="entry name" value="PAS"/>
</dbReference>
<keyword evidence="4" id="KW-0808">Transferase</keyword>
<dbReference type="InterPro" id="IPR013655">
    <property type="entry name" value="PAS_fold_3"/>
</dbReference>
<dbReference type="SUPFAM" id="SSF55874">
    <property type="entry name" value="ATPase domain of HSP90 chaperone/DNA topoisomerase II/histidine kinase"/>
    <property type="match status" value="1"/>
</dbReference>
<dbReference type="SMART" id="SM00091">
    <property type="entry name" value="PAS"/>
    <property type="match status" value="1"/>
</dbReference>
<proteinExistence type="predicted"/>